<name>A0A1G1YLM8_9BACT</name>
<keyword evidence="1" id="KW-0472">Membrane</keyword>
<comment type="caution">
    <text evidence="2">The sequence shown here is derived from an EMBL/GenBank/DDBJ whole genome shotgun (WGS) entry which is preliminary data.</text>
</comment>
<gene>
    <name evidence="2" type="ORF">A3A02_01035</name>
</gene>
<dbReference type="Proteomes" id="UP000177376">
    <property type="component" value="Unassembled WGS sequence"/>
</dbReference>
<protein>
    <recommendedName>
        <fullName evidence="4">Glycoside hydrolase family 5 domain-containing protein</fullName>
    </recommendedName>
</protein>
<feature type="transmembrane region" description="Helical" evidence="1">
    <location>
        <begin position="7"/>
        <end position="27"/>
    </location>
</feature>
<dbReference type="AlphaFoldDB" id="A0A1G1YLM8"/>
<reference evidence="2 3" key="1">
    <citation type="journal article" date="2016" name="Nat. Commun.">
        <title>Thousands of microbial genomes shed light on interconnected biogeochemical processes in an aquifer system.</title>
        <authorList>
            <person name="Anantharaman K."/>
            <person name="Brown C.T."/>
            <person name="Hug L.A."/>
            <person name="Sharon I."/>
            <person name="Castelle C.J."/>
            <person name="Probst A.J."/>
            <person name="Thomas B.C."/>
            <person name="Singh A."/>
            <person name="Wilkins M.J."/>
            <person name="Karaoz U."/>
            <person name="Brodie E.L."/>
            <person name="Williams K.H."/>
            <person name="Hubbard S.S."/>
            <person name="Banfield J.F."/>
        </authorList>
    </citation>
    <scope>NUCLEOTIDE SEQUENCE [LARGE SCALE GENOMIC DNA]</scope>
</reference>
<dbReference type="InterPro" id="IPR017853">
    <property type="entry name" value="GH"/>
</dbReference>
<dbReference type="Gene3D" id="3.20.20.80">
    <property type="entry name" value="Glycosidases"/>
    <property type="match status" value="1"/>
</dbReference>
<evidence type="ECO:0000313" key="2">
    <source>
        <dbReference type="EMBL" id="OGY53255.1"/>
    </source>
</evidence>
<accession>A0A1G1YLM8</accession>
<dbReference type="SUPFAM" id="SSF51445">
    <property type="entry name" value="(Trans)glycosidases"/>
    <property type="match status" value="1"/>
</dbReference>
<evidence type="ECO:0000313" key="3">
    <source>
        <dbReference type="Proteomes" id="UP000177376"/>
    </source>
</evidence>
<keyword evidence="1" id="KW-0812">Transmembrane</keyword>
<keyword evidence="1" id="KW-1133">Transmembrane helix</keyword>
<organism evidence="2 3">
    <name type="scientific">Candidatus Buchananbacteria bacterium RIFCSPLOWO2_01_FULL_39_33</name>
    <dbReference type="NCBI Taxonomy" id="1797543"/>
    <lineage>
        <taxon>Bacteria</taxon>
        <taxon>Candidatus Buchananiibacteriota</taxon>
    </lineage>
</organism>
<evidence type="ECO:0008006" key="4">
    <source>
        <dbReference type="Google" id="ProtNLM"/>
    </source>
</evidence>
<dbReference type="EMBL" id="MHIM01000002">
    <property type="protein sequence ID" value="OGY53255.1"/>
    <property type="molecule type" value="Genomic_DNA"/>
</dbReference>
<proteinExistence type="predicted"/>
<sequence>MKIKGKKINIFLIIISVLLILYGWSFLFDFSKGDIKWGVTFSPLYAQNELGLNWRETYLAILDDLKVDNIRLSAYWEEIEAERDVYNFENLDWQINEASQRQVNIILAVGRRLPRWPECHDPQWLAELAKEEIGQEQLELIDLVVKRYDKNANIKMWQIENEPFLSTFGQCPPLDEEVFKQEIQLVRNLSAKPILITDSGELNFWIAAAKTGAEVIGSTLYKVVYNQKIGYIRYPIPPLFYSAKVALIKMLFKTERVINSELQAEAWHTEKKNLSQMSRAETDQSMDLKQFRQNISLAKKSGFNEIYLWGAEWWYFLKTDENYPDLWNEAKNLWLEKTSH</sequence>
<evidence type="ECO:0000256" key="1">
    <source>
        <dbReference type="SAM" id="Phobius"/>
    </source>
</evidence>